<dbReference type="EMBL" id="FCOL02000010">
    <property type="protein sequence ID" value="SAL51593.1"/>
    <property type="molecule type" value="Genomic_DNA"/>
</dbReference>
<name>A0A158I5F4_9BURK</name>
<evidence type="ECO:0000313" key="2">
    <source>
        <dbReference type="Proteomes" id="UP000054925"/>
    </source>
</evidence>
<dbReference type="RefSeq" id="WP_235025111.1">
    <property type="nucleotide sequence ID" value="NZ_FCOL02000010.1"/>
</dbReference>
<dbReference type="AlphaFoldDB" id="A0A158I5F4"/>
<gene>
    <name evidence="1" type="ORF">AWB67_02341</name>
</gene>
<dbReference type="Proteomes" id="UP000054925">
    <property type="component" value="Unassembled WGS sequence"/>
</dbReference>
<proteinExistence type="predicted"/>
<reference evidence="1" key="1">
    <citation type="submission" date="2016-01" db="EMBL/GenBank/DDBJ databases">
        <authorList>
            <person name="Peeters C."/>
        </authorList>
    </citation>
    <scope>NUCLEOTIDE SEQUENCE [LARGE SCALE GENOMIC DNA]</scope>
    <source>
        <strain evidence="1">LMG 22937</strain>
    </source>
</reference>
<organism evidence="1 2">
    <name type="scientific">Caballeronia terrestris</name>
    <dbReference type="NCBI Taxonomy" id="1226301"/>
    <lineage>
        <taxon>Bacteria</taxon>
        <taxon>Pseudomonadati</taxon>
        <taxon>Pseudomonadota</taxon>
        <taxon>Betaproteobacteria</taxon>
        <taxon>Burkholderiales</taxon>
        <taxon>Burkholderiaceae</taxon>
        <taxon>Caballeronia</taxon>
    </lineage>
</organism>
<evidence type="ECO:0000313" key="1">
    <source>
        <dbReference type="EMBL" id="SAL51593.1"/>
    </source>
</evidence>
<accession>A0A158I5F4</accession>
<keyword evidence="2" id="KW-1185">Reference proteome</keyword>
<protein>
    <submittedName>
        <fullName evidence="1">Uncharacterized protein</fullName>
    </submittedName>
</protein>
<sequence>MSLIVVIDAAVDFFETKRALRIRQQRFGLSGGGAVYRAEEKAGIAK</sequence>
<comment type="caution">
    <text evidence="1">The sequence shown here is derived from an EMBL/GenBank/DDBJ whole genome shotgun (WGS) entry which is preliminary data.</text>
</comment>